<dbReference type="GO" id="GO:0008080">
    <property type="term" value="F:N-acetyltransferase activity"/>
    <property type="evidence" value="ECO:0007669"/>
    <property type="project" value="UniProtKB-ARBA"/>
</dbReference>
<dbReference type="Gene3D" id="3.40.630.30">
    <property type="match status" value="1"/>
</dbReference>
<name>A0A850RBB8_9LACO</name>
<evidence type="ECO:0000313" key="5">
    <source>
        <dbReference type="Proteomes" id="UP000563523"/>
    </source>
</evidence>
<dbReference type="Proteomes" id="UP000563523">
    <property type="component" value="Unassembled WGS sequence"/>
</dbReference>
<dbReference type="InterPro" id="IPR000182">
    <property type="entry name" value="GNAT_dom"/>
</dbReference>
<dbReference type="PANTHER" id="PTHR10908:SF0">
    <property type="entry name" value="SEROTONIN N-ACETYLTRANSFERASE"/>
    <property type="match status" value="1"/>
</dbReference>
<comment type="caution">
    <text evidence="4">The sequence shown here is derived from an EMBL/GenBank/DDBJ whole genome shotgun (WGS) entry which is preliminary data.</text>
</comment>
<dbReference type="InterPro" id="IPR016181">
    <property type="entry name" value="Acyl_CoA_acyltransferase"/>
</dbReference>
<evidence type="ECO:0000259" key="3">
    <source>
        <dbReference type="PROSITE" id="PS51186"/>
    </source>
</evidence>
<dbReference type="AlphaFoldDB" id="A0A850RBB8"/>
<dbReference type="InterPro" id="IPR051635">
    <property type="entry name" value="SNAT-like"/>
</dbReference>
<evidence type="ECO:0000256" key="1">
    <source>
        <dbReference type="ARBA" id="ARBA00022679"/>
    </source>
</evidence>
<evidence type="ECO:0000256" key="2">
    <source>
        <dbReference type="ARBA" id="ARBA00023315"/>
    </source>
</evidence>
<accession>A0A850RBB8</accession>
<protein>
    <submittedName>
        <fullName evidence="4">GNAT family N-acetyltransferase</fullName>
    </submittedName>
</protein>
<dbReference type="PANTHER" id="PTHR10908">
    <property type="entry name" value="SEROTONIN N-ACETYLTRANSFERASE"/>
    <property type="match status" value="1"/>
</dbReference>
<gene>
    <name evidence="4" type="ORF">HU830_02725</name>
</gene>
<dbReference type="Pfam" id="PF13508">
    <property type="entry name" value="Acetyltransf_7"/>
    <property type="match status" value="1"/>
</dbReference>
<reference evidence="4 5" key="1">
    <citation type="submission" date="2020-06" db="EMBL/GenBank/DDBJ databases">
        <authorList>
            <person name="Kang J."/>
        </authorList>
    </citation>
    <scope>NUCLEOTIDE SEQUENCE [LARGE SCALE GENOMIC DNA]</scope>
    <source>
        <strain evidence="4 5">DCY120</strain>
    </source>
</reference>
<keyword evidence="5" id="KW-1185">Reference proteome</keyword>
<dbReference type="PROSITE" id="PS51186">
    <property type="entry name" value="GNAT"/>
    <property type="match status" value="1"/>
</dbReference>
<organism evidence="4 5">
    <name type="scientific">Bombilactobacillus apium</name>
    <dbReference type="NCBI Taxonomy" id="2675299"/>
    <lineage>
        <taxon>Bacteria</taxon>
        <taxon>Bacillati</taxon>
        <taxon>Bacillota</taxon>
        <taxon>Bacilli</taxon>
        <taxon>Lactobacillales</taxon>
        <taxon>Lactobacillaceae</taxon>
        <taxon>Bombilactobacillus</taxon>
    </lineage>
</organism>
<keyword evidence="2" id="KW-0012">Acyltransferase</keyword>
<feature type="domain" description="N-acetyltransferase" evidence="3">
    <location>
        <begin position="3"/>
        <end position="162"/>
    </location>
</feature>
<sequence>MPVTFGPAQLSDFALIMELENSGFSPAEAASPASMRQRIQKIPDTFIVAYNSVAKPVGYIVGPTSQERYLTDDLFQIVTSNQPQDPFQTVLSLVVAPSYRQQGLGSQLLQQLAQQAQQQGRQLITLTCLQELIAFYQKNGYQVAGQSQSQHAGETWYNLVREL</sequence>
<dbReference type="SUPFAM" id="SSF55729">
    <property type="entry name" value="Acyl-CoA N-acyltransferases (Nat)"/>
    <property type="match status" value="1"/>
</dbReference>
<dbReference type="RefSeq" id="WP_176942260.1">
    <property type="nucleotide sequence ID" value="NZ_JABZEC010000002.1"/>
</dbReference>
<keyword evidence="1 4" id="KW-0808">Transferase</keyword>
<evidence type="ECO:0000313" key="4">
    <source>
        <dbReference type="EMBL" id="NVY96098.1"/>
    </source>
</evidence>
<dbReference type="EMBL" id="JABZEC010000002">
    <property type="protein sequence ID" value="NVY96098.1"/>
    <property type="molecule type" value="Genomic_DNA"/>
</dbReference>
<proteinExistence type="predicted"/>